<feature type="non-terminal residue" evidence="9">
    <location>
        <position position="1"/>
    </location>
</feature>
<evidence type="ECO:0000256" key="1">
    <source>
        <dbReference type="ARBA" id="ARBA00004123"/>
    </source>
</evidence>
<dbReference type="SMART" id="SM00414">
    <property type="entry name" value="H2A"/>
    <property type="match status" value="1"/>
</dbReference>
<keyword evidence="4 7" id="KW-0158">Chromosome</keyword>
<evidence type="ECO:0000256" key="8">
    <source>
        <dbReference type="SAM" id="MobiDB-lite"/>
    </source>
</evidence>
<comment type="subunit">
    <text evidence="7">The nucleosome is a histone octamer containing two molecules each of H2A, H2B, H3 and H4 assembled in one H3-H4 heterotetramer and two H2A-H2B heterodimers. The octamer wraps approximately 147 bp of DNA.</text>
</comment>
<dbReference type="GO" id="GO:0000786">
    <property type="term" value="C:nucleosome"/>
    <property type="evidence" value="ECO:0007669"/>
    <property type="project" value="UniProtKB-KW"/>
</dbReference>
<keyword evidence="6 7" id="KW-0539">Nucleus</keyword>
<dbReference type="PANTHER" id="PTHR23430">
    <property type="entry name" value="HISTONE H2A"/>
    <property type="match status" value="1"/>
</dbReference>
<dbReference type="OrthoDB" id="9396611at2759"/>
<dbReference type="EMBL" id="WBNH01003584">
    <property type="protein sequence ID" value="NXX77294.1"/>
    <property type="molecule type" value="Genomic_DNA"/>
</dbReference>
<evidence type="ECO:0000256" key="7">
    <source>
        <dbReference type="RuleBase" id="RU003767"/>
    </source>
</evidence>
<evidence type="ECO:0000256" key="2">
    <source>
        <dbReference type="ARBA" id="ARBA00004286"/>
    </source>
</evidence>
<dbReference type="InterPro" id="IPR032458">
    <property type="entry name" value="Histone_H2A_CS"/>
</dbReference>
<dbReference type="PRINTS" id="PR00620">
    <property type="entry name" value="HISTONEH2A"/>
</dbReference>
<dbReference type="InterPro" id="IPR009072">
    <property type="entry name" value="Histone-fold"/>
</dbReference>
<dbReference type="Gene3D" id="1.10.20.10">
    <property type="entry name" value="Histone, subunit A"/>
    <property type="match status" value="1"/>
</dbReference>
<dbReference type="GO" id="GO:0030527">
    <property type="term" value="F:structural constituent of chromatin"/>
    <property type="evidence" value="ECO:0007669"/>
    <property type="project" value="InterPro"/>
</dbReference>
<comment type="caution">
    <text evidence="9">The sequence shown here is derived from an EMBL/GenBank/DDBJ whole genome shotgun (WGS) entry which is preliminary data.</text>
</comment>
<dbReference type="GO" id="GO:0005634">
    <property type="term" value="C:nucleus"/>
    <property type="evidence" value="ECO:0007669"/>
    <property type="project" value="UniProtKB-SubCell"/>
</dbReference>
<dbReference type="CDD" id="cd00074">
    <property type="entry name" value="HFD_H2A"/>
    <property type="match status" value="1"/>
</dbReference>
<evidence type="ECO:0000256" key="6">
    <source>
        <dbReference type="ARBA" id="ARBA00023242"/>
    </source>
</evidence>
<evidence type="ECO:0000313" key="9">
    <source>
        <dbReference type="EMBL" id="NXX77294.1"/>
    </source>
</evidence>
<accession>A0A852KJI6</accession>
<evidence type="ECO:0000256" key="4">
    <source>
        <dbReference type="ARBA" id="ARBA00022454"/>
    </source>
</evidence>
<dbReference type="Proteomes" id="UP000654395">
    <property type="component" value="Unassembled WGS sequence"/>
</dbReference>
<keyword evidence="10" id="KW-1185">Reference proteome</keyword>
<sequence length="132" mass="14466">WDPNNDSEGKATKSRSSRSSRAGLLFPVSRVERQLRSGCFARRLGAEAPVYLAAVLQCVTEEAVAVAGRIAKDRDDSCISALHLRTALRKSSVLKQLRRGNGPSHHARAGQERQCRALASRKKATKQKQATK</sequence>
<protein>
    <recommendedName>
        <fullName evidence="7">Histone H2A</fullName>
    </recommendedName>
</protein>
<comment type="subcellular location">
    <subcellularLocation>
        <location evidence="2">Chromosome</location>
    </subcellularLocation>
    <subcellularLocation>
        <location evidence="1 7">Nucleus</location>
    </subcellularLocation>
</comment>
<evidence type="ECO:0000256" key="5">
    <source>
        <dbReference type="ARBA" id="ARBA00022990"/>
    </source>
</evidence>
<keyword evidence="5" id="KW-0007">Acetylation</keyword>
<keyword evidence="7" id="KW-0544">Nucleosome core</keyword>
<dbReference type="SUPFAM" id="SSF47113">
    <property type="entry name" value="Histone-fold"/>
    <property type="match status" value="1"/>
</dbReference>
<comment type="similarity">
    <text evidence="3 7">Belongs to the histone H2A family.</text>
</comment>
<keyword evidence="7" id="KW-0238">DNA-binding</keyword>
<proteinExistence type="inferred from homology"/>
<organism evidence="9 10">
    <name type="scientific">Urocolius indicus</name>
    <name type="common">Red-faced mousebird</name>
    <name type="synonym">Colius indicus</name>
    <dbReference type="NCBI Taxonomy" id="458196"/>
    <lineage>
        <taxon>Eukaryota</taxon>
        <taxon>Metazoa</taxon>
        <taxon>Chordata</taxon>
        <taxon>Craniata</taxon>
        <taxon>Vertebrata</taxon>
        <taxon>Euteleostomi</taxon>
        <taxon>Archelosauria</taxon>
        <taxon>Archosauria</taxon>
        <taxon>Dinosauria</taxon>
        <taxon>Saurischia</taxon>
        <taxon>Theropoda</taxon>
        <taxon>Coelurosauria</taxon>
        <taxon>Aves</taxon>
        <taxon>Neognathae</taxon>
        <taxon>Neoaves</taxon>
        <taxon>Telluraves</taxon>
        <taxon>Coraciimorphae</taxon>
        <taxon>Coliiformes</taxon>
        <taxon>Coliidae</taxon>
        <taxon>Urocolius</taxon>
    </lineage>
</organism>
<feature type="non-terminal residue" evidence="9">
    <location>
        <position position="132"/>
    </location>
</feature>
<dbReference type="GO" id="GO:0046982">
    <property type="term" value="F:protein heterodimerization activity"/>
    <property type="evidence" value="ECO:0007669"/>
    <property type="project" value="InterPro"/>
</dbReference>
<dbReference type="InterPro" id="IPR002119">
    <property type="entry name" value="Histone_H2A"/>
</dbReference>
<feature type="compositionally biased region" description="Basic residues" evidence="8">
    <location>
        <begin position="119"/>
        <end position="132"/>
    </location>
</feature>
<evidence type="ECO:0000313" key="10">
    <source>
        <dbReference type="Proteomes" id="UP000654395"/>
    </source>
</evidence>
<reference evidence="9" key="1">
    <citation type="submission" date="2020-02" db="EMBL/GenBank/DDBJ databases">
        <title>Bird 10,000 Genomes (B10K) Project - Family phase.</title>
        <authorList>
            <person name="Zhang G."/>
        </authorList>
    </citation>
    <scope>NUCLEOTIDE SEQUENCE</scope>
    <source>
        <strain evidence="9">B10K-DU-030-59</strain>
    </source>
</reference>
<gene>
    <name evidence="9" type="primary">H2a1</name>
    <name evidence="9" type="ORF">UROIND_R07550</name>
</gene>
<dbReference type="AlphaFoldDB" id="A0A852KJI6"/>
<evidence type="ECO:0000256" key="3">
    <source>
        <dbReference type="ARBA" id="ARBA00010691"/>
    </source>
</evidence>
<feature type="region of interest" description="Disordered" evidence="8">
    <location>
        <begin position="95"/>
        <end position="132"/>
    </location>
</feature>
<name>A0A852KJI6_UROIN</name>
<dbReference type="PROSITE" id="PS00046">
    <property type="entry name" value="HISTONE_H2A"/>
    <property type="match status" value="1"/>
</dbReference>
<dbReference type="GO" id="GO:0003677">
    <property type="term" value="F:DNA binding"/>
    <property type="evidence" value="ECO:0007669"/>
    <property type="project" value="UniProtKB-KW"/>
</dbReference>